<reference evidence="10 11" key="2">
    <citation type="submission" date="2020-01" db="EMBL/GenBank/DDBJ databases">
        <title>Microvirga sp. nov., an arsenate reduction bacterium isolated from Tibet hotspring sediments.</title>
        <authorList>
            <person name="Xian W.-D."/>
            <person name="Li W.-J."/>
        </authorList>
    </citation>
    <scope>NUCLEOTIDE SEQUENCE [LARGE SCALE GENOMIC DNA]</scope>
    <source>
        <strain evidence="10 11">KCTC 23863</strain>
    </source>
</reference>
<dbReference type="SUPFAM" id="SSF56112">
    <property type="entry name" value="Protein kinase-like (PK-like)"/>
    <property type="match status" value="1"/>
</dbReference>
<evidence type="ECO:0000259" key="9">
    <source>
        <dbReference type="Pfam" id="PF01636"/>
    </source>
</evidence>
<evidence type="ECO:0000313" key="10">
    <source>
        <dbReference type="EMBL" id="MXQ10780.1"/>
    </source>
</evidence>
<keyword evidence="4" id="KW-0418">Kinase</keyword>
<gene>
    <name evidence="10" type="ORF">GR328_04810</name>
</gene>
<dbReference type="AlphaFoldDB" id="A0A7X3MPS7"/>
<accession>A0A7X3MPS7</accession>
<evidence type="ECO:0000256" key="8">
    <source>
        <dbReference type="ARBA" id="ARBA00040505"/>
    </source>
</evidence>
<evidence type="ECO:0000256" key="5">
    <source>
        <dbReference type="ARBA" id="ARBA00036820"/>
    </source>
</evidence>
<evidence type="ECO:0000256" key="1">
    <source>
        <dbReference type="ARBA" id="ARBA00004496"/>
    </source>
</evidence>
<dbReference type="PANTHER" id="PTHR21064:SF1">
    <property type="entry name" value="HYDROXYLYSINE KINASE"/>
    <property type="match status" value="1"/>
</dbReference>
<dbReference type="EMBL" id="WURB01000002">
    <property type="protein sequence ID" value="MXQ10780.1"/>
    <property type="molecule type" value="Genomic_DNA"/>
</dbReference>
<evidence type="ECO:0000313" key="11">
    <source>
        <dbReference type="Proteomes" id="UP000436483"/>
    </source>
</evidence>
<keyword evidence="3 10" id="KW-0808">Transferase</keyword>
<evidence type="ECO:0000256" key="3">
    <source>
        <dbReference type="ARBA" id="ARBA00022679"/>
    </source>
</evidence>
<dbReference type="InterPro" id="IPR011009">
    <property type="entry name" value="Kinase-like_dom_sf"/>
</dbReference>
<dbReference type="InterPro" id="IPR002575">
    <property type="entry name" value="Aminoglycoside_PTrfase"/>
</dbReference>
<evidence type="ECO:0000256" key="7">
    <source>
        <dbReference type="ARBA" id="ARBA00038873"/>
    </source>
</evidence>
<evidence type="ECO:0000256" key="6">
    <source>
        <dbReference type="ARBA" id="ARBA00037368"/>
    </source>
</evidence>
<protein>
    <recommendedName>
        <fullName evidence="8">Hydroxylysine kinase</fullName>
        <ecNumber evidence="7">2.7.1.81</ecNumber>
    </recommendedName>
</protein>
<dbReference type="GO" id="GO:0047992">
    <property type="term" value="F:hydroxylysine kinase activity"/>
    <property type="evidence" value="ECO:0007669"/>
    <property type="project" value="UniProtKB-EC"/>
</dbReference>
<keyword evidence="11" id="KW-1185">Reference proteome</keyword>
<organism evidence="10 11">
    <name type="scientific">Microvirga makkahensis</name>
    <dbReference type="NCBI Taxonomy" id="1128670"/>
    <lineage>
        <taxon>Bacteria</taxon>
        <taxon>Pseudomonadati</taxon>
        <taxon>Pseudomonadota</taxon>
        <taxon>Alphaproteobacteria</taxon>
        <taxon>Hyphomicrobiales</taxon>
        <taxon>Methylobacteriaceae</taxon>
        <taxon>Microvirga</taxon>
    </lineage>
</organism>
<dbReference type="EC" id="2.7.1.81" evidence="7"/>
<feature type="domain" description="Aminoglycoside phosphotransferase" evidence="9">
    <location>
        <begin position="42"/>
        <end position="258"/>
    </location>
</feature>
<dbReference type="InterPro" id="IPR050249">
    <property type="entry name" value="Pseudomonas-type_ThrB"/>
</dbReference>
<dbReference type="Gene3D" id="3.90.1200.10">
    <property type="match status" value="1"/>
</dbReference>
<dbReference type="GO" id="GO:0005737">
    <property type="term" value="C:cytoplasm"/>
    <property type="evidence" value="ECO:0007669"/>
    <property type="project" value="UniProtKB-SubCell"/>
</dbReference>
<sequence length="353" mass="38749">MTKMIDAPGELLATSVPPIGRAEAEELARTYFGLQAIANPLKGERDSNFLLEAVDGRRFVLKLANPAEDRAVIDFQTRALQHIARVDPTLPVPHVVPACDGTDMVAIDGPAGSRLLRVLTFVEGSPLHSVPHSSGQRRQIGTLVARLDRALENFSHPAADFTLLWDIKRAASVRDLFDHLPSDRDHNLPRFFLDSFEEHVLPVLNQLRTQVIHNDMNPHNLLVRSDSKDEIAGIIDFGDMVRSPLAQEVAVAAAYQLHGAGHPLAGAADVIAGYHAHLPLLDREIDLLFDFIATRLVLIVTIGGWRAARYPENSAYILRNNAAAWTGLAKLAALKRDEARAYLHAACEGSIPR</sequence>
<dbReference type="Pfam" id="PF01636">
    <property type="entry name" value="APH"/>
    <property type="match status" value="1"/>
</dbReference>
<comment type="subcellular location">
    <subcellularLocation>
        <location evidence="1">Cytoplasm</location>
    </subcellularLocation>
</comment>
<comment type="function">
    <text evidence="6">Catalyzes the GTP-dependent phosphorylation of 5-hydroxy-L-lysine.</text>
</comment>
<evidence type="ECO:0000256" key="4">
    <source>
        <dbReference type="ARBA" id="ARBA00022777"/>
    </source>
</evidence>
<dbReference type="OrthoDB" id="156345at2"/>
<keyword evidence="2" id="KW-0963">Cytoplasm</keyword>
<dbReference type="PANTHER" id="PTHR21064">
    <property type="entry name" value="AMINOGLYCOSIDE PHOSPHOTRANSFERASE DOMAIN-CONTAINING PROTEIN-RELATED"/>
    <property type="match status" value="1"/>
</dbReference>
<dbReference type="Proteomes" id="UP000436483">
    <property type="component" value="Unassembled WGS sequence"/>
</dbReference>
<evidence type="ECO:0000256" key="2">
    <source>
        <dbReference type="ARBA" id="ARBA00022490"/>
    </source>
</evidence>
<comment type="catalytic activity">
    <reaction evidence="5">
        <text>(5R)-5-hydroxy-L-lysine + GTP = (5R)-5-phosphooxy-L-lysine + GDP + H(+)</text>
        <dbReference type="Rhea" id="RHEA:19049"/>
        <dbReference type="ChEBI" id="CHEBI:15378"/>
        <dbReference type="ChEBI" id="CHEBI:37565"/>
        <dbReference type="ChEBI" id="CHEBI:57882"/>
        <dbReference type="ChEBI" id="CHEBI:58189"/>
        <dbReference type="ChEBI" id="CHEBI:58357"/>
        <dbReference type="EC" id="2.7.1.81"/>
    </reaction>
</comment>
<name>A0A7X3MPS7_9HYPH</name>
<proteinExistence type="predicted"/>
<reference evidence="10 11" key="1">
    <citation type="submission" date="2019-12" db="EMBL/GenBank/DDBJ databases">
        <authorList>
            <person name="Yuan C.-G."/>
        </authorList>
    </citation>
    <scope>NUCLEOTIDE SEQUENCE [LARGE SCALE GENOMIC DNA]</scope>
    <source>
        <strain evidence="10 11">KCTC 23863</strain>
    </source>
</reference>
<comment type="caution">
    <text evidence="10">The sequence shown here is derived from an EMBL/GenBank/DDBJ whole genome shotgun (WGS) entry which is preliminary data.</text>
</comment>